<organism evidence="2 3">
    <name type="scientific">Plakobranchus ocellatus</name>
    <dbReference type="NCBI Taxonomy" id="259542"/>
    <lineage>
        <taxon>Eukaryota</taxon>
        <taxon>Metazoa</taxon>
        <taxon>Spiralia</taxon>
        <taxon>Lophotrochozoa</taxon>
        <taxon>Mollusca</taxon>
        <taxon>Gastropoda</taxon>
        <taxon>Heterobranchia</taxon>
        <taxon>Euthyneura</taxon>
        <taxon>Panpulmonata</taxon>
        <taxon>Sacoglossa</taxon>
        <taxon>Placobranchoidea</taxon>
        <taxon>Plakobranchidae</taxon>
        <taxon>Plakobranchus</taxon>
    </lineage>
</organism>
<dbReference type="AlphaFoldDB" id="A0AAV4BIE5"/>
<accession>A0AAV4BIE5</accession>
<gene>
    <name evidence="2" type="ORF">PoB_004559200</name>
</gene>
<feature type="region of interest" description="Disordered" evidence="1">
    <location>
        <begin position="98"/>
        <end position="128"/>
    </location>
</feature>
<reference evidence="2 3" key="1">
    <citation type="journal article" date="2021" name="Elife">
        <title>Chloroplast acquisition without the gene transfer in kleptoplastic sea slugs, Plakobranchus ocellatus.</title>
        <authorList>
            <person name="Maeda T."/>
            <person name="Takahashi S."/>
            <person name="Yoshida T."/>
            <person name="Shimamura S."/>
            <person name="Takaki Y."/>
            <person name="Nagai Y."/>
            <person name="Toyoda A."/>
            <person name="Suzuki Y."/>
            <person name="Arimoto A."/>
            <person name="Ishii H."/>
            <person name="Satoh N."/>
            <person name="Nishiyama T."/>
            <person name="Hasebe M."/>
            <person name="Maruyama T."/>
            <person name="Minagawa J."/>
            <person name="Obokata J."/>
            <person name="Shigenobu S."/>
        </authorList>
    </citation>
    <scope>NUCLEOTIDE SEQUENCE [LARGE SCALE GENOMIC DNA]</scope>
</reference>
<evidence type="ECO:0000313" key="3">
    <source>
        <dbReference type="Proteomes" id="UP000735302"/>
    </source>
</evidence>
<dbReference type="EMBL" id="BLXT01005012">
    <property type="protein sequence ID" value="GFO19087.1"/>
    <property type="molecule type" value="Genomic_DNA"/>
</dbReference>
<keyword evidence="3" id="KW-1185">Reference proteome</keyword>
<comment type="caution">
    <text evidence="2">The sequence shown here is derived from an EMBL/GenBank/DDBJ whole genome shotgun (WGS) entry which is preliminary data.</text>
</comment>
<evidence type="ECO:0000256" key="1">
    <source>
        <dbReference type="SAM" id="MobiDB-lite"/>
    </source>
</evidence>
<dbReference type="Proteomes" id="UP000735302">
    <property type="component" value="Unassembled WGS sequence"/>
</dbReference>
<name>A0AAV4BIE5_9GAST</name>
<sequence>MQDGGSRLDKGQEEHLLNLKKRLEEIQQENRVLKSELTDAQTNLALIRSQMTSVKQKLEEKNHELEVENKTVADCVNEQDKLRRQLQLLHEANKALLDSNDNLRERLDSSPVSPAYKRQGSTDVRKYP</sequence>
<protein>
    <submittedName>
        <fullName evidence="2">Ras and EF-hand domain-containing protein</fullName>
    </submittedName>
</protein>
<proteinExistence type="predicted"/>
<evidence type="ECO:0000313" key="2">
    <source>
        <dbReference type="EMBL" id="GFO19087.1"/>
    </source>
</evidence>